<evidence type="ECO:0000256" key="1">
    <source>
        <dbReference type="SAM" id="SignalP"/>
    </source>
</evidence>
<sequence length="524" mass="56230">MRRTRRSTPVRALALALPTAVLATPLALVPAYADPVAPPSPAGPPEVSAPAAEQALEDATALLTGVGDGATEGLGAATSGPTDATLALLELRKQLPQLSAADRRQARALMARPDGENGTANDTPLSATYGLLDGTPKSTCDNALVYGDHPFCVHWIDNAGSRHYATAAEVTETVTTMQRVWDAEISGLHYKTPILDGARGGTADGRLDVYLADIAGSDAGNDPYDYFGYAVPEDDPKESAGYLVLENDFTEFVNSGTSATEFRQVTAAHEFFHIVQFGYDSYEDGWLMESTATWMEEQVYPSVNDSRNYIRLGSLRQPHLPLDTRNGGAEYGTWVFHELYTRSLGDTVVRRVWEQAAATGVNYRGALSTALSNAGWSLTTAFRTFGGSSLAPRLFYAEGAAYPSAQLSRSWKLTRSARSTGTRSIRLAHLAGAAYDFRPGGTLTGRWNLRLAINAPAGASTAYAVVFFSNGTAPRRIPVALDRYGNKTFSVPFRAGTVQRVALHLGNASSVNGRTTTFKATAWR</sequence>
<comment type="caution">
    <text evidence="2">The sequence shown here is derived from an EMBL/GenBank/DDBJ whole genome shotgun (WGS) entry which is preliminary data.</text>
</comment>
<accession>A0A3A5HFV2</accession>
<dbReference type="NCBIfam" id="NF045524">
    <property type="entry name" value="MXAN_6640_HExxH"/>
    <property type="match status" value="1"/>
</dbReference>
<evidence type="ECO:0000313" key="3">
    <source>
        <dbReference type="Proteomes" id="UP000276542"/>
    </source>
</evidence>
<proteinExistence type="predicted"/>
<dbReference type="EMBL" id="QYRP01000002">
    <property type="protein sequence ID" value="RJS46840.1"/>
    <property type="molecule type" value="Genomic_DNA"/>
</dbReference>
<organism evidence="2 3">
    <name type="scientific">Nocardioides cavernaquae</name>
    <dbReference type="NCBI Taxonomy" id="2321396"/>
    <lineage>
        <taxon>Bacteria</taxon>
        <taxon>Bacillati</taxon>
        <taxon>Actinomycetota</taxon>
        <taxon>Actinomycetes</taxon>
        <taxon>Propionibacteriales</taxon>
        <taxon>Nocardioidaceae</taxon>
        <taxon>Nocardioides</taxon>
    </lineage>
</organism>
<name>A0A3A5HFV2_9ACTN</name>
<dbReference type="OrthoDB" id="2079373at2"/>
<dbReference type="Proteomes" id="UP000276542">
    <property type="component" value="Unassembled WGS sequence"/>
</dbReference>
<gene>
    <name evidence="2" type="ORF">D4739_11865</name>
</gene>
<dbReference type="RefSeq" id="WP_120060811.1">
    <property type="nucleotide sequence ID" value="NZ_QYRP01000002.1"/>
</dbReference>
<keyword evidence="3" id="KW-1185">Reference proteome</keyword>
<dbReference type="InterPro" id="IPR045690">
    <property type="entry name" value="DUF6055"/>
</dbReference>
<protein>
    <submittedName>
        <fullName evidence="2">Uncharacterized protein</fullName>
    </submittedName>
</protein>
<dbReference type="AlphaFoldDB" id="A0A3A5HFV2"/>
<reference evidence="3" key="1">
    <citation type="submission" date="2018-09" db="EMBL/GenBank/DDBJ databases">
        <authorList>
            <person name="Zhu H."/>
        </authorList>
    </citation>
    <scope>NUCLEOTIDE SEQUENCE [LARGE SCALE GENOMIC DNA]</scope>
    <source>
        <strain evidence="3">K1W22B-1</strain>
    </source>
</reference>
<evidence type="ECO:0000313" key="2">
    <source>
        <dbReference type="EMBL" id="RJS46840.1"/>
    </source>
</evidence>
<feature type="chain" id="PRO_5038975057" evidence="1">
    <location>
        <begin position="24"/>
        <end position="524"/>
    </location>
</feature>
<feature type="signal peptide" evidence="1">
    <location>
        <begin position="1"/>
        <end position="23"/>
    </location>
</feature>
<dbReference type="Pfam" id="PF19527">
    <property type="entry name" value="DUF6055"/>
    <property type="match status" value="1"/>
</dbReference>
<keyword evidence="1" id="KW-0732">Signal</keyword>